<feature type="compositionally biased region" description="Polar residues" evidence="1">
    <location>
        <begin position="17"/>
        <end position="44"/>
    </location>
</feature>
<name>A0A084VTC6_ANOSI</name>
<dbReference type="VEuPathDB" id="VectorBase:ASIC008793"/>
<keyword evidence="4" id="KW-1185">Reference proteome</keyword>
<feature type="compositionally biased region" description="Basic and acidic residues" evidence="1">
    <location>
        <begin position="49"/>
        <end position="59"/>
    </location>
</feature>
<dbReference type="Proteomes" id="UP000030765">
    <property type="component" value="Unassembled WGS sequence"/>
</dbReference>
<evidence type="ECO:0000313" key="4">
    <source>
        <dbReference type="Proteomes" id="UP000030765"/>
    </source>
</evidence>
<feature type="compositionally biased region" description="Basic and acidic residues" evidence="1">
    <location>
        <begin position="1"/>
        <end position="14"/>
    </location>
</feature>
<evidence type="ECO:0000256" key="1">
    <source>
        <dbReference type="SAM" id="MobiDB-lite"/>
    </source>
</evidence>
<dbReference type="EMBL" id="ATLV01016314">
    <property type="status" value="NOT_ANNOTATED_CDS"/>
    <property type="molecule type" value="Genomic_DNA"/>
</dbReference>
<proteinExistence type="predicted"/>
<evidence type="ECO:0000313" key="3">
    <source>
        <dbReference type="EnsemblMetazoa" id="ASIC008793-PA"/>
    </source>
</evidence>
<gene>
    <name evidence="2" type="ORF">ZHAS_00008793</name>
</gene>
<accession>A0A084VTC6</accession>
<protein>
    <submittedName>
        <fullName evidence="2 3">Uncharacterized protein</fullName>
    </submittedName>
</protein>
<reference evidence="3" key="2">
    <citation type="submission" date="2020-05" db="UniProtKB">
        <authorList>
            <consortium name="EnsemblMetazoa"/>
        </authorList>
    </citation>
    <scope>IDENTIFICATION</scope>
</reference>
<dbReference type="EnsemblMetazoa" id="ASIC008793-RA">
    <property type="protein sequence ID" value="ASIC008793-PA"/>
    <property type="gene ID" value="ASIC008793"/>
</dbReference>
<dbReference type="AlphaFoldDB" id="A0A084VTC6"/>
<organism evidence="2">
    <name type="scientific">Anopheles sinensis</name>
    <name type="common">Mosquito</name>
    <dbReference type="NCBI Taxonomy" id="74873"/>
    <lineage>
        <taxon>Eukaryota</taxon>
        <taxon>Metazoa</taxon>
        <taxon>Ecdysozoa</taxon>
        <taxon>Arthropoda</taxon>
        <taxon>Hexapoda</taxon>
        <taxon>Insecta</taxon>
        <taxon>Pterygota</taxon>
        <taxon>Neoptera</taxon>
        <taxon>Endopterygota</taxon>
        <taxon>Diptera</taxon>
        <taxon>Nematocera</taxon>
        <taxon>Culicoidea</taxon>
        <taxon>Culicidae</taxon>
        <taxon>Anophelinae</taxon>
        <taxon>Anopheles</taxon>
    </lineage>
</organism>
<reference evidence="2 4" key="1">
    <citation type="journal article" date="2014" name="BMC Genomics">
        <title>Genome sequence of Anopheles sinensis provides insight into genetics basis of mosquito competence for malaria parasites.</title>
        <authorList>
            <person name="Zhou D."/>
            <person name="Zhang D."/>
            <person name="Ding G."/>
            <person name="Shi L."/>
            <person name="Hou Q."/>
            <person name="Ye Y."/>
            <person name="Xu Y."/>
            <person name="Zhou H."/>
            <person name="Xiong C."/>
            <person name="Li S."/>
            <person name="Yu J."/>
            <person name="Hong S."/>
            <person name="Yu X."/>
            <person name="Zou P."/>
            <person name="Chen C."/>
            <person name="Chang X."/>
            <person name="Wang W."/>
            <person name="Lv Y."/>
            <person name="Sun Y."/>
            <person name="Ma L."/>
            <person name="Shen B."/>
            <person name="Zhu C."/>
        </authorList>
    </citation>
    <scope>NUCLEOTIDE SEQUENCE [LARGE SCALE GENOMIC DNA]</scope>
</reference>
<evidence type="ECO:0000313" key="2">
    <source>
        <dbReference type="EMBL" id="KFB41220.1"/>
    </source>
</evidence>
<feature type="region of interest" description="Disordered" evidence="1">
    <location>
        <begin position="1"/>
        <end position="59"/>
    </location>
</feature>
<sequence length="59" mass="6383">MPVPYARREGRQEVLRATSTFQAQVTLDDSGSATHSRPDCSNSVPPAEGRSHGTDREGI</sequence>
<dbReference type="EMBL" id="KE525077">
    <property type="protein sequence ID" value="KFB41220.1"/>
    <property type="molecule type" value="Genomic_DNA"/>
</dbReference>